<sequence length="296" mass="34193">MIKKHGRYEYSSIISRPDYSWPDDKRLALYVALNVEVFSYGEGKGAGVAPPDQARSDSVYSWRDYGNRVGIWRLLALFDELDMPFEAQMNTAIYDECPDIADALRARGTEILGHGATNSNEQGHLPETLEKELIREVTDTIEQHEGYRPTGWMSPWLSNSKITPDLLQEAGYRYFMDWTSDDQPFWMKTRKGRILSMPYPIESNDNRGLIWYHYSSADYADMLVDQFDEMLKQSKNQPLVCPISLHPFVVGRPYRIRPLSRAFEHMLKQRHQIWLTRPGKICSHIESLPTGVVPDA</sequence>
<dbReference type="SUPFAM" id="SSF88713">
    <property type="entry name" value="Glycoside hydrolase/deacetylase"/>
    <property type="match status" value="1"/>
</dbReference>
<reference evidence="2" key="1">
    <citation type="submission" date="2018-05" db="EMBL/GenBank/DDBJ databases">
        <authorList>
            <person name="Lanie J.A."/>
            <person name="Ng W.-L."/>
            <person name="Kazmierczak K.M."/>
            <person name="Andrzejewski T.M."/>
            <person name="Davidsen T.M."/>
            <person name="Wayne K.J."/>
            <person name="Tettelin H."/>
            <person name="Glass J.I."/>
            <person name="Rusch D."/>
            <person name="Podicherti R."/>
            <person name="Tsui H.-C.T."/>
            <person name="Winkler M.E."/>
        </authorList>
    </citation>
    <scope>NUCLEOTIDE SEQUENCE</scope>
</reference>
<dbReference type="EMBL" id="UINC01057928">
    <property type="protein sequence ID" value="SVB79610.1"/>
    <property type="molecule type" value="Genomic_DNA"/>
</dbReference>
<protein>
    <recommendedName>
        <fullName evidence="1">NodB homology domain-containing protein</fullName>
    </recommendedName>
</protein>
<dbReference type="Pfam" id="PF01522">
    <property type="entry name" value="Polysacc_deac_1"/>
    <property type="match status" value="1"/>
</dbReference>
<feature type="domain" description="NodB homology" evidence="1">
    <location>
        <begin position="57"/>
        <end position="174"/>
    </location>
</feature>
<evidence type="ECO:0000313" key="2">
    <source>
        <dbReference type="EMBL" id="SVB79610.1"/>
    </source>
</evidence>
<dbReference type="AlphaFoldDB" id="A0A382GX41"/>
<dbReference type="PANTHER" id="PTHR43123">
    <property type="entry name" value="POLYSACCHARIDE DEACETYLASE-RELATED"/>
    <property type="match status" value="1"/>
</dbReference>
<dbReference type="CDD" id="cd10979">
    <property type="entry name" value="CE4_PuuE_like"/>
    <property type="match status" value="1"/>
</dbReference>
<organism evidence="2">
    <name type="scientific">marine metagenome</name>
    <dbReference type="NCBI Taxonomy" id="408172"/>
    <lineage>
        <taxon>unclassified sequences</taxon>
        <taxon>metagenomes</taxon>
        <taxon>ecological metagenomes</taxon>
    </lineage>
</organism>
<dbReference type="Gene3D" id="3.20.20.370">
    <property type="entry name" value="Glycoside hydrolase/deacetylase"/>
    <property type="match status" value="1"/>
</dbReference>
<name>A0A382GX41_9ZZZZ</name>
<dbReference type="PANTHER" id="PTHR43123:SF4">
    <property type="entry name" value="POLYSACCHARIDE DEACETYLASE"/>
    <property type="match status" value="1"/>
</dbReference>
<gene>
    <name evidence="2" type="ORF">METZ01_LOCUS232464</name>
</gene>
<accession>A0A382GX41</accession>
<dbReference type="InterPro" id="IPR002509">
    <property type="entry name" value="NODB_dom"/>
</dbReference>
<evidence type="ECO:0000259" key="1">
    <source>
        <dbReference type="Pfam" id="PF01522"/>
    </source>
</evidence>
<dbReference type="GO" id="GO:0005975">
    <property type="term" value="P:carbohydrate metabolic process"/>
    <property type="evidence" value="ECO:0007669"/>
    <property type="project" value="InterPro"/>
</dbReference>
<dbReference type="InterPro" id="IPR011330">
    <property type="entry name" value="Glyco_hydro/deAcase_b/a-brl"/>
</dbReference>
<dbReference type="GO" id="GO:0016810">
    <property type="term" value="F:hydrolase activity, acting on carbon-nitrogen (but not peptide) bonds"/>
    <property type="evidence" value="ECO:0007669"/>
    <property type="project" value="InterPro"/>
</dbReference>
<proteinExistence type="predicted"/>